<evidence type="ECO:0000256" key="5">
    <source>
        <dbReference type="SAM" id="Phobius"/>
    </source>
</evidence>
<accession>A0A7X9HGB3</accession>
<name>A0A7X9HGB3_UNCKA</name>
<dbReference type="AlphaFoldDB" id="A0A7X9HGB3"/>
<evidence type="ECO:0000313" key="7">
    <source>
        <dbReference type="Proteomes" id="UP000526033"/>
    </source>
</evidence>
<evidence type="ECO:0000256" key="1">
    <source>
        <dbReference type="ARBA" id="ARBA00004141"/>
    </source>
</evidence>
<dbReference type="InterPro" id="IPR037673">
    <property type="entry name" value="MSC/AndL"/>
</dbReference>
<keyword evidence="2 5" id="KW-0812">Transmembrane</keyword>
<evidence type="ECO:0000256" key="4">
    <source>
        <dbReference type="ARBA" id="ARBA00023136"/>
    </source>
</evidence>
<organism evidence="6 7">
    <name type="scientific">candidate division WWE3 bacterium</name>
    <dbReference type="NCBI Taxonomy" id="2053526"/>
    <lineage>
        <taxon>Bacteria</taxon>
        <taxon>Katanobacteria</taxon>
    </lineage>
</organism>
<sequence>MIKVKGFLDFVRTQGVVGLAVGFILGGAVAKVVSSVVNDLINPLLGLILGSAGDIRSAYLEIGHSKIMWGNFVGTTIDFIVISAVVYFGVKKLKLDKLDKKKD</sequence>
<dbReference type="EMBL" id="JAAZNL010000007">
    <property type="protein sequence ID" value="NMB69724.1"/>
    <property type="molecule type" value="Genomic_DNA"/>
</dbReference>
<dbReference type="PANTHER" id="PTHR30266">
    <property type="entry name" value="MECHANOSENSITIVE CHANNEL MSCL"/>
    <property type="match status" value="1"/>
</dbReference>
<evidence type="ECO:0000256" key="2">
    <source>
        <dbReference type="ARBA" id="ARBA00022692"/>
    </source>
</evidence>
<dbReference type="Proteomes" id="UP000526033">
    <property type="component" value="Unassembled WGS sequence"/>
</dbReference>
<comment type="subcellular location">
    <subcellularLocation>
        <location evidence="1">Membrane</location>
        <topology evidence="1">Multi-pass membrane protein</topology>
    </subcellularLocation>
</comment>
<dbReference type="GO" id="GO:0016020">
    <property type="term" value="C:membrane"/>
    <property type="evidence" value="ECO:0007669"/>
    <property type="project" value="UniProtKB-SubCell"/>
</dbReference>
<dbReference type="PANTHER" id="PTHR30266:SF2">
    <property type="entry name" value="LARGE-CONDUCTANCE MECHANOSENSITIVE CHANNEL"/>
    <property type="match status" value="1"/>
</dbReference>
<gene>
    <name evidence="6" type="ORF">GYA27_00780</name>
</gene>
<proteinExistence type="predicted"/>
<dbReference type="Pfam" id="PF01741">
    <property type="entry name" value="MscL"/>
    <property type="match status" value="1"/>
</dbReference>
<keyword evidence="4 5" id="KW-0472">Membrane</keyword>
<reference evidence="6 7" key="1">
    <citation type="journal article" date="2020" name="Biotechnol. Biofuels">
        <title>New insights from the biogas microbiome by comprehensive genome-resolved metagenomics of nearly 1600 species originating from multiple anaerobic digesters.</title>
        <authorList>
            <person name="Campanaro S."/>
            <person name="Treu L."/>
            <person name="Rodriguez-R L.M."/>
            <person name="Kovalovszki A."/>
            <person name="Ziels R.M."/>
            <person name="Maus I."/>
            <person name="Zhu X."/>
            <person name="Kougias P.G."/>
            <person name="Basile A."/>
            <person name="Luo G."/>
            <person name="Schluter A."/>
            <person name="Konstantinidis K.T."/>
            <person name="Angelidaki I."/>
        </authorList>
    </citation>
    <scope>NUCLEOTIDE SEQUENCE [LARGE SCALE GENOMIC DNA]</scope>
    <source>
        <strain evidence="6">AS27yjCOA_165</strain>
    </source>
</reference>
<dbReference type="GO" id="GO:0008381">
    <property type="term" value="F:mechanosensitive monoatomic ion channel activity"/>
    <property type="evidence" value="ECO:0007669"/>
    <property type="project" value="TreeGrafter"/>
</dbReference>
<evidence type="ECO:0000256" key="3">
    <source>
        <dbReference type="ARBA" id="ARBA00022989"/>
    </source>
</evidence>
<evidence type="ECO:0000313" key="6">
    <source>
        <dbReference type="EMBL" id="NMB69724.1"/>
    </source>
</evidence>
<dbReference type="Gene3D" id="1.10.1200.120">
    <property type="entry name" value="Large-conductance mechanosensitive channel, MscL, domain 1"/>
    <property type="match status" value="1"/>
</dbReference>
<evidence type="ECO:0008006" key="8">
    <source>
        <dbReference type="Google" id="ProtNLM"/>
    </source>
</evidence>
<dbReference type="SUPFAM" id="SSF81330">
    <property type="entry name" value="Gated mechanosensitive channel"/>
    <property type="match status" value="1"/>
</dbReference>
<feature type="transmembrane region" description="Helical" evidence="5">
    <location>
        <begin position="67"/>
        <end position="90"/>
    </location>
</feature>
<comment type="caution">
    <text evidence="6">The sequence shown here is derived from an EMBL/GenBank/DDBJ whole genome shotgun (WGS) entry which is preliminary data.</text>
</comment>
<keyword evidence="3 5" id="KW-1133">Transmembrane helix</keyword>
<dbReference type="InterPro" id="IPR036019">
    <property type="entry name" value="MscL_channel"/>
</dbReference>
<protein>
    <recommendedName>
        <fullName evidence="8">Large conductance mechanosensitive channel protein MscL</fullName>
    </recommendedName>
</protein>